<evidence type="ECO:0000313" key="1">
    <source>
        <dbReference type="EMBL" id="KAK4831474.1"/>
    </source>
</evidence>
<keyword evidence="2" id="KW-1185">Reference proteome</keyword>
<protein>
    <submittedName>
        <fullName evidence="1">Uncharacterized protein</fullName>
    </submittedName>
</protein>
<dbReference type="AlphaFoldDB" id="A0AAN7NW29"/>
<reference evidence="1 2" key="1">
    <citation type="journal article" date="2023" name="J. Hered.">
        <title>Chromosome-level genome of the wood stork (Mycteria americana) provides insight into avian chromosome evolution.</title>
        <authorList>
            <person name="Flamio R. Jr."/>
            <person name="Ramstad K.M."/>
        </authorList>
    </citation>
    <scope>NUCLEOTIDE SEQUENCE [LARGE SCALE GENOMIC DNA]</scope>
    <source>
        <strain evidence="1">JAX WOST 10</strain>
    </source>
</reference>
<organism evidence="1 2">
    <name type="scientific">Mycteria americana</name>
    <name type="common">Wood stork</name>
    <dbReference type="NCBI Taxonomy" id="33587"/>
    <lineage>
        <taxon>Eukaryota</taxon>
        <taxon>Metazoa</taxon>
        <taxon>Chordata</taxon>
        <taxon>Craniata</taxon>
        <taxon>Vertebrata</taxon>
        <taxon>Euteleostomi</taxon>
        <taxon>Archelosauria</taxon>
        <taxon>Archosauria</taxon>
        <taxon>Dinosauria</taxon>
        <taxon>Saurischia</taxon>
        <taxon>Theropoda</taxon>
        <taxon>Coelurosauria</taxon>
        <taxon>Aves</taxon>
        <taxon>Neognathae</taxon>
        <taxon>Neoaves</taxon>
        <taxon>Aequornithes</taxon>
        <taxon>Ciconiiformes</taxon>
        <taxon>Ciconiidae</taxon>
        <taxon>Mycteria</taxon>
    </lineage>
</organism>
<proteinExistence type="predicted"/>
<sequence length="104" mass="12358">MFEELEGLSTNTMQYSICKYAIFALAAKRTNRILGCIKHSIMSQSKEVIIPLYSALVRPHLEHCVQFWAPQFKKDEKVLECVQRRTTKLVKRLEDMFYEEWLRT</sequence>
<dbReference type="PANTHER" id="PTHR33332">
    <property type="entry name" value="REVERSE TRANSCRIPTASE DOMAIN-CONTAINING PROTEIN"/>
    <property type="match status" value="1"/>
</dbReference>
<gene>
    <name evidence="1" type="ORF">QYF61_017722</name>
</gene>
<evidence type="ECO:0000313" key="2">
    <source>
        <dbReference type="Proteomes" id="UP001333110"/>
    </source>
</evidence>
<dbReference type="EMBL" id="JAUNZN010000001">
    <property type="protein sequence ID" value="KAK4831474.1"/>
    <property type="molecule type" value="Genomic_DNA"/>
</dbReference>
<accession>A0AAN7NW29</accession>
<name>A0AAN7NW29_MYCAM</name>
<dbReference type="Proteomes" id="UP001333110">
    <property type="component" value="Unassembled WGS sequence"/>
</dbReference>
<comment type="caution">
    <text evidence="1">The sequence shown here is derived from an EMBL/GenBank/DDBJ whole genome shotgun (WGS) entry which is preliminary data.</text>
</comment>